<dbReference type="Pfam" id="PF03631">
    <property type="entry name" value="Virul_fac_BrkB"/>
    <property type="match status" value="1"/>
</dbReference>
<dbReference type="InterPro" id="IPR023679">
    <property type="entry name" value="UPF0761_bac"/>
</dbReference>
<keyword evidence="3" id="KW-0997">Cell inner membrane</keyword>
<dbReference type="PANTHER" id="PTHR30213:SF0">
    <property type="entry name" value="UPF0761 MEMBRANE PROTEIN YIHY"/>
    <property type="match status" value="1"/>
</dbReference>
<sequence length="427" mass="49182">MIVEYLKKLPFYEKHWFQFILFVLRRFEADRCREQAGSLTYTTLFAVVPMLTVFLVIISSIKALEPARQQLQEMIYTNFLPKTTIAFDKALSAFTDKSSNLTIIGILFLFITTVMMLTSIETVFNRIWRVTETRGGIIGFMRYWTIISLGPILLGSAFVISSTVASMNVLSNNFAGYELNGAFILWLISFSLTIIGFFILNWTIPNRSVPIKSAFVGGLFSAVVFELLKNLFGFVMSNFTSYEIVYGAFAAVPIFLLWIYLSWNIVLLGVEISYAITAFESGQDCKIHPILMLLDLLELFYRKQKTGESISEAQALEVLGRDEIGRLPSYISMFEKQNLIKRTEDNEYVLVRDLDQVNFWDFYLKLPYALPHTHQIENLQINDLWMQRLQPKLREADHYLAENLGIPLSELFKQKEMQNEAQTPPKP</sequence>
<keyword evidence="2 7" id="KW-1003">Cell membrane</keyword>
<evidence type="ECO:0000256" key="7">
    <source>
        <dbReference type="HAMAP-Rule" id="MF_00672"/>
    </source>
</evidence>
<evidence type="ECO:0000256" key="4">
    <source>
        <dbReference type="ARBA" id="ARBA00022692"/>
    </source>
</evidence>
<dbReference type="NCBIfam" id="TIGR00765">
    <property type="entry name" value="yihY_not_rbn"/>
    <property type="match status" value="1"/>
</dbReference>
<proteinExistence type="inferred from homology"/>
<name>A0AAE6WUC5_9GAMM</name>
<evidence type="ECO:0000256" key="5">
    <source>
        <dbReference type="ARBA" id="ARBA00022989"/>
    </source>
</evidence>
<evidence type="ECO:0000313" key="8">
    <source>
        <dbReference type="EMBL" id="QIC66304.1"/>
    </source>
</evidence>
<dbReference type="InterPro" id="IPR017039">
    <property type="entry name" value="Virul_fac_BrkB"/>
</dbReference>
<comment type="similarity">
    <text evidence="7">Belongs to the UPF0761 family.</text>
</comment>
<dbReference type="GO" id="GO:0005886">
    <property type="term" value="C:plasma membrane"/>
    <property type="evidence" value="ECO:0007669"/>
    <property type="project" value="UniProtKB-SubCell"/>
</dbReference>
<protein>
    <recommendedName>
        <fullName evidence="7">UPF0761 membrane protein FSC10_02480</fullName>
    </recommendedName>
</protein>
<reference evidence="8 9" key="1">
    <citation type="submission" date="2019-09" db="EMBL/GenBank/DDBJ databases">
        <title>Non-baumannii Acinetobacter spp. carrying blaNDM-1 isolated in China.</title>
        <authorList>
            <person name="Cui C."/>
            <person name="Chen C."/>
            <person name="Sun J."/>
            <person name="Liu Y."/>
        </authorList>
    </citation>
    <scope>NUCLEOTIDE SEQUENCE [LARGE SCALE GENOMIC DNA]</scope>
    <source>
        <strain evidence="8 9">HZE23-1</strain>
    </source>
</reference>
<evidence type="ECO:0000256" key="6">
    <source>
        <dbReference type="ARBA" id="ARBA00023136"/>
    </source>
</evidence>
<evidence type="ECO:0000313" key="9">
    <source>
        <dbReference type="Proteomes" id="UP000503505"/>
    </source>
</evidence>
<keyword evidence="6 7" id="KW-0472">Membrane</keyword>
<keyword evidence="4 7" id="KW-0812">Transmembrane</keyword>
<dbReference type="EMBL" id="CP044463">
    <property type="protein sequence ID" value="QIC66304.1"/>
    <property type="molecule type" value="Genomic_DNA"/>
</dbReference>
<accession>A0AAE6WUC5</accession>
<keyword evidence="5 7" id="KW-1133">Transmembrane helix</keyword>
<dbReference type="AlphaFoldDB" id="A0AAE6WUC5"/>
<dbReference type="Proteomes" id="UP000503505">
    <property type="component" value="Chromosome"/>
</dbReference>
<organism evidence="8 9">
    <name type="scientific">Acinetobacter schindleri</name>
    <dbReference type="NCBI Taxonomy" id="108981"/>
    <lineage>
        <taxon>Bacteria</taxon>
        <taxon>Pseudomonadati</taxon>
        <taxon>Pseudomonadota</taxon>
        <taxon>Gammaproteobacteria</taxon>
        <taxon>Moraxellales</taxon>
        <taxon>Moraxellaceae</taxon>
        <taxon>Acinetobacter</taxon>
    </lineage>
</organism>
<dbReference type="HAMAP" id="MF_00672">
    <property type="entry name" value="UPF0761"/>
    <property type="match status" value="1"/>
</dbReference>
<dbReference type="RefSeq" id="WP_163164857.1">
    <property type="nucleotide sequence ID" value="NZ_CP044463.1"/>
</dbReference>
<gene>
    <name evidence="8" type="ORF">FSC10_02480</name>
</gene>
<evidence type="ECO:0000256" key="3">
    <source>
        <dbReference type="ARBA" id="ARBA00022519"/>
    </source>
</evidence>
<dbReference type="GeneID" id="58162093"/>
<dbReference type="PANTHER" id="PTHR30213">
    <property type="entry name" value="INNER MEMBRANE PROTEIN YHJD"/>
    <property type="match status" value="1"/>
</dbReference>
<evidence type="ECO:0000256" key="1">
    <source>
        <dbReference type="ARBA" id="ARBA00004651"/>
    </source>
</evidence>
<evidence type="ECO:0000256" key="2">
    <source>
        <dbReference type="ARBA" id="ARBA00022475"/>
    </source>
</evidence>
<comment type="subcellular location">
    <subcellularLocation>
        <location evidence="1 7">Cell membrane</location>
        <topology evidence="1 7">Multi-pass membrane protein</topology>
    </subcellularLocation>
</comment>